<keyword evidence="1" id="KW-0812">Transmembrane</keyword>
<evidence type="ECO:0000313" key="3">
    <source>
        <dbReference type="Proteomes" id="UP000035720"/>
    </source>
</evidence>
<gene>
    <name evidence="2" type="ORF">BN13_20050</name>
</gene>
<name>A0A077MD75_9MICO</name>
<evidence type="ECO:0000256" key="1">
    <source>
        <dbReference type="SAM" id="Phobius"/>
    </source>
</evidence>
<comment type="caution">
    <text evidence="2">The sequence shown here is derived from an EMBL/GenBank/DDBJ whole genome shotgun (WGS) entry which is preliminary data.</text>
</comment>
<protein>
    <submittedName>
        <fullName evidence="2">Uncharacterized protein</fullName>
    </submittedName>
</protein>
<keyword evidence="1" id="KW-0472">Membrane</keyword>
<organism evidence="2 3">
    <name type="scientific">Nostocoides jenkinsii Ben 74</name>
    <dbReference type="NCBI Taxonomy" id="1193518"/>
    <lineage>
        <taxon>Bacteria</taxon>
        <taxon>Bacillati</taxon>
        <taxon>Actinomycetota</taxon>
        <taxon>Actinomycetes</taxon>
        <taxon>Micrococcales</taxon>
        <taxon>Intrasporangiaceae</taxon>
        <taxon>Nostocoides</taxon>
    </lineage>
</organism>
<sequence length="96" mass="9802">MIDQVETVIREAAARPGEVELPDAPSGDLMDQIMGRVERSRRLGRLRLLGGLAAASMALAGGVWAAGGVGGASVLPGERVAAAGDDGEYLGDDRGE</sequence>
<dbReference type="STRING" id="1193518.BN13_20050"/>
<reference evidence="2 3" key="1">
    <citation type="journal article" date="2013" name="ISME J.">
        <title>A metabolic model for members of the genus Tetrasphaera involved in enhanced biological phosphorus removal.</title>
        <authorList>
            <person name="Kristiansen R."/>
            <person name="Nguyen H.T.T."/>
            <person name="Saunders A.M."/>
            <person name="Nielsen J.L."/>
            <person name="Wimmer R."/>
            <person name="Le V.Q."/>
            <person name="McIlroy S.J."/>
            <person name="Petrovski S."/>
            <person name="Seviour R.J."/>
            <person name="Calteau A."/>
            <person name="Nielsen K.L."/>
            <person name="Nielsen P.H."/>
        </authorList>
    </citation>
    <scope>NUCLEOTIDE SEQUENCE [LARGE SCALE GENOMIC DNA]</scope>
    <source>
        <strain evidence="2 3">Ben 74</strain>
    </source>
</reference>
<dbReference type="Proteomes" id="UP000035720">
    <property type="component" value="Unassembled WGS sequence"/>
</dbReference>
<feature type="transmembrane region" description="Helical" evidence="1">
    <location>
        <begin position="46"/>
        <end position="66"/>
    </location>
</feature>
<dbReference type="AlphaFoldDB" id="A0A077MD75"/>
<keyword evidence="1" id="KW-1133">Transmembrane helix</keyword>
<keyword evidence="3" id="KW-1185">Reference proteome</keyword>
<evidence type="ECO:0000313" key="2">
    <source>
        <dbReference type="EMBL" id="CCI52728.1"/>
    </source>
</evidence>
<proteinExistence type="predicted"/>
<dbReference type="EMBL" id="CAJC01000112">
    <property type="protein sequence ID" value="CCI52728.1"/>
    <property type="molecule type" value="Genomic_DNA"/>
</dbReference>
<accession>A0A077MD75</accession>